<dbReference type="SUPFAM" id="SSF54236">
    <property type="entry name" value="Ubiquitin-like"/>
    <property type="match status" value="1"/>
</dbReference>
<dbReference type="PANTHER" id="PTHR23322:SF1">
    <property type="entry name" value="FAS-ASSOCIATED FACTOR 2"/>
    <property type="match status" value="1"/>
</dbReference>
<dbReference type="GO" id="GO:0043130">
    <property type="term" value="F:ubiquitin binding"/>
    <property type="evidence" value="ECO:0007669"/>
    <property type="project" value="TreeGrafter"/>
</dbReference>
<keyword evidence="1 2" id="KW-0175">Coiled coil</keyword>
<dbReference type="PROSITE" id="PS50033">
    <property type="entry name" value="UBX"/>
    <property type="match status" value="1"/>
</dbReference>
<dbReference type="SMART" id="SM00166">
    <property type="entry name" value="UBX"/>
    <property type="match status" value="1"/>
</dbReference>
<keyword evidence="4" id="KW-0472">Membrane</keyword>
<dbReference type="PANTHER" id="PTHR23322">
    <property type="entry name" value="FAS-ASSOCIATED PROTEIN"/>
    <property type="match status" value="1"/>
</dbReference>
<evidence type="ECO:0000256" key="4">
    <source>
        <dbReference type="SAM" id="Phobius"/>
    </source>
</evidence>
<dbReference type="InterPro" id="IPR001012">
    <property type="entry name" value="UBX_dom"/>
</dbReference>
<organism evidence="6 7">
    <name type="scientific">Hydnum rufescens UP504</name>
    <dbReference type="NCBI Taxonomy" id="1448309"/>
    <lineage>
        <taxon>Eukaryota</taxon>
        <taxon>Fungi</taxon>
        <taxon>Dikarya</taxon>
        <taxon>Basidiomycota</taxon>
        <taxon>Agaricomycotina</taxon>
        <taxon>Agaricomycetes</taxon>
        <taxon>Cantharellales</taxon>
        <taxon>Hydnaceae</taxon>
        <taxon>Hydnum</taxon>
    </lineage>
</organism>
<dbReference type="Gene3D" id="1.10.8.10">
    <property type="entry name" value="DNA helicase RuvA subunit, C-terminal domain"/>
    <property type="match status" value="1"/>
</dbReference>
<dbReference type="Pfam" id="PF00789">
    <property type="entry name" value="UBX"/>
    <property type="match status" value="1"/>
</dbReference>
<dbReference type="Proteomes" id="UP000886523">
    <property type="component" value="Unassembled WGS sequence"/>
</dbReference>
<keyword evidence="7" id="KW-1185">Reference proteome</keyword>
<comment type="caution">
    <text evidence="6">The sequence shown here is derived from an EMBL/GenBank/DDBJ whole genome shotgun (WGS) entry which is preliminary data.</text>
</comment>
<accession>A0A9P6B0D6</accession>
<evidence type="ECO:0000256" key="2">
    <source>
        <dbReference type="SAM" id="Coils"/>
    </source>
</evidence>
<dbReference type="SMART" id="SM00594">
    <property type="entry name" value="UAS"/>
    <property type="match status" value="1"/>
</dbReference>
<keyword evidence="4" id="KW-0812">Transmembrane</keyword>
<keyword evidence="4" id="KW-1133">Transmembrane helix</keyword>
<dbReference type="InterPro" id="IPR029071">
    <property type="entry name" value="Ubiquitin-like_domsf"/>
</dbReference>
<dbReference type="InterPro" id="IPR006577">
    <property type="entry name" value="UAS"/>
</dbReference>
<feature type="domain" description="UBX" evidence="5">
    <location>
        <begin position="439"/>
        <end position="508"/>
    </location>
</feature>
<evidence type="ECO:0000313" key="6">
    <source>
        <dbReference type="EMBL" id="KAF9515351.1"/>
    </source>
</evidence>
<sequence length="554" mass="60154">MSQLTTEQQAALDQLRQITEGTDPDHELAVLASVDWSVEKALQMIFDDESSPQAGPSASSAPVEQMGIDDSAQETLLPQRPPRNAAPAYPIAPRMGLGILSIITFPFTLITNILQFVFRILRIPFLGVMPYLFRRSPGSLRGPGGALRGGGTRGALAEDPASVADRFIRNLEDETGAMCVSHAAATPEEATGASGASSSVAAGKTPISGKLLPDFFVGSYEQALKAAEKDLRVLCVILLSSEHDDVPEFNRNVLTDPDLVHVLTDNQFVVWAEIFATGSHIKATSLKLGATTYPFVAFISLHPVPTHLGGPSASHSGSGPRLTVLSRHEGPPTSNTSAQTLHTHITTSLLPRVTPLLTRLRTERWNRAQERVLREEQDRAFQEAAARDRERVQQKQEAELRAAAEERERIAAEQQRAILLEKRTLWRRYARKHLVPAEPAAGGLRIGVRLPDGRRAVRRFGAEGDAAALYTFVETLLISPEDLEGDSDSLPEAYSHEWSFALVTSFPRHEIPSSKVPLSSIDELKGGANLVVEMTGPTVDVEQGDSEGEDGGED</sequence>
<gene>
    <name evidence="6" type="ORF">BS47DRAFT_1328176</name>
</gene>
<name>A0A9P6B0D6_9AGAM</name>
<dbReference type="AlphaFoldDB" id="A0A9P6B0D6"/>
<feature type="region of interest" description="Disordered" evidence="3">
    <location>
        <begin position="309"/>
        <end position="338"/>
    </location>
</feature>
<dbReference type="GO" id="GO:0005783">
    <property type="term" value="C:endoplasmic reticulum"/>
    <property type="evidence" value="ECO:0007669"/>
    <property type="project" value="TreeGrafter"/>
</dbReference>
<proteinExistence type="predicted"/>
<dbReference type="EMBL" id="MU128951">
    <property type="protein sequence ID" value="KAF9515351.1"/>
    <property type="molecule type" value="Genomic_DNA"/>
</dbReference>
<dbReference type="InterPro" id="IPR050730">
    <property type="entry name" value="UBX_domain-protein"/>
</dbReference>
<evidence type="ECO:0000256" key="1">
    <source>
        <dbReference type="ARBA" id="ARBA00023054"/>
    </source>
</evidence>
<evidence type="ECO:0000259" key="5">
    <source>
        <dbReference type="PROSITE" id="PS50033"/>
    </source>
</evidence>
<feature type="transmembrane region" description="Helical" evidence="4">
    <location>
        <begin position="91"/>
        <end position="110"/>
    </location>
</feature>
<protein>
    <recommendedName>
        <fullName evidence="5">UBX domain-containing protein</fullName>
    </recommendedName>
</protein>
<feature type="compositionally biased region" description="Low complexity" evidence="3">
    <location>
        <begin position="309"/>
        <end position="320"/>
    </location>
</feature>
<evidence type="ECO:0000256" key="3">
    <source>
        <dbReference type="SAM" id="MobiDB-lite"/>
    </source>
</evidence>
<dbReference type="Gene3D" id="3.10.20.90">
    <property type="entry name" value="Phosphatidylinositol 3-kinase Catalytic Subunit, Chain A, domain 1"/>
    <property type="match status" value="1"/>
</dbReference>
<feature type="region of interest" description="Disordered" evidence="3">
    <location>
        <begin position="535"/>
        <end position="554"/>
    </location>
</feature>
<feature type="coiled-coil region" evidence="2">
    <location>
        <begin position="393"/>
        <end position="423"/>
    </location>
</feature>
<reference evidence="6" key="1">
    <citation type="journal article" date="2020" name="Nat. Commun.">
        <title>Large-scale genome sequencing of mycorrhizal fungi provides insights into the early evolution of symbiotic traits.</title>
        <authorList>
            <person name="Miyauchi S."/>
            <person name="Kiss E."/>
            <person name="Kuo A."/>
            <person name="Drula E."/>
            <person name="Kohler A."/>
            <person name="Sanchez-Garcia M."/>
            <person name="Morin E."/>
            <person name="Andreopoulos B."/>
            <person name="Barry K.W."/>
            <person name="Bonito G."/>
            <person name="Buee M."/>
            <person name="Carver A."/>
            <person name="Chen C."/>
            <person name="Cichocki N."/>
            <person name="Clum A."/>
            <person name="Culley D."/>
            <person name="Crous P.W."/>
            <person name="Fauchery L."/>
            <person name="Girlanda M."/>
            <person name="Hayes R.D."/>
            <person name="Keri Z."/>
            <person name="LaButti K."/>
            <person name="Lipzen A."/>
            <person name="Lombard V."/>
            <person name="Magnuson J."/>
            <person name="Maillard F."/>
            <person name="Murat C."/>
            <person name="Nolan M."/>
            <person name="Ohm R.A."/>
            <person name="Pangilinan J."/>
            <person name="Pereira M.F."/>
            <person name="Perotto S."/>
            <person name="Peter M."/>
            <person name="Pfister S."/>
            <person name="Riley R."/>
            <person name="Sitrit Y."/>
            <person name="Stielow J.B."/>
            <person name="Szollosi G."/>
            <person name="Zifcakova L."/>
            <person name="Stursova M."/>
            <person name="Spatafora J.W."/>
            <person name="Tedersoo L."/>
            <person name="Vaario L.M."/>
            <person name="Yamada A."/>
            <person name="Yan M."/>
            <person name="Wang P."/>
            <person name="Xu J."/>
            <person name="Bruns T."/>
            <person name="Baldrian P."/>
            <person name="Vilgalys R."/>
            <person name="Dunand C."/>
            <person name="Henrissat B."/>
            <person name="Grigoriev I.V."/>
            <person name="Hibbett D."/>
            <person name="Nagy L.G."/>
            <person name="Martin F.M."/>
        </authorList>
    </citation>
    <scope>NUCLEOTIDE SEQUENCE</scope>
    <source>
        <strain evidence="6">UP504</strain>
    </source>
</reference>
<dbReference type="Gene3D" id="3.40.30.10">
    <property type="entry name" value="Glutaredoxin"/>
    <property type="match status" value="1"/>
</dbReference>
<feature type="compositionally biased region" description="Acidic residues" evidence="3">
    <location>
        <begin position="542"/>
        <end position="554"/>
    </location>
</feature>
<dbReference type="CDD" id="cd01767">
    <property type="entry name" value="UBX"/>
    <property type="match status" value="1"/>
</dbReference>
<dbReference type="OrthoDB" id="1026733at2759"/>
<dbReference type="InterPro" id="IPR036249">
    <property type="entry name" value="Thioredoxin-like_sf"/>
</dbReference>
<evidence type="ECO:0000313" key="7">
    <source>
        <dbReference type="Proteomes" id="UP000886523"/>
    </source>
</evidence>
<dbReference type="SUPFAM" id="SSF52833">
    <property type="entry name" value="Thioredoxin-like"/>
    <property type="match status" value="1"/>
</dbReference>
<dbReference type="GO" id="GO:0036503">
    <property type="term" value="P:ERAD pathway"/>
    <property type="evidence" value="ECO:0007669"/>
    <property type="project" value="TreeGrafter"/>
</dbReference>